<dbReference type="OrthoDB" id="73875at2759"/>
<accession>A0A9W4IX55</accession>
<dbReference type="SUPFAM" id="SSF57016">
    <property type="entry name" value="Plant lectins/antimicrobial peptides"/>
    <property type="match status" value="1"/>
</dbReference>
<evidence type="ECO:0000259" key="5">
    <source>
        <dbReference type="PROSITE" id="PS51782"/>
    </source>
</evidence>
<dbReference type="InterPro" id="IPR036779">
    <property type="entry name" value="LysM_dom_sf"/>
</dbReference>
<sequence length="369" mass="40545">MIGAHLLVLSALLTRSLAAVPIPVDGFCASYIIQGYDTCALIAQAHGITEADIEAFNTRTWAWLGCNQLYQGDFICLSPGEPPMPMALPNAICGPQIPGTARPSNWTDLGFMHPCPLTQCCATWGQCGTGIEYCDTKARKPPAGVTATVSAATEAEPRATELQATAVAIQTKSDNGVIVTQLPKSQTVAQPAEAHIEQSESQVLSTATSTTSESTTTTEEESLGRTDKPWEGSMEMDEWNEPWELTWYSEKDCKGDYYTLSGYNDEIPSAEEERCQNRKDGVNSAFTETGVMCRWWTAGGLKWDPCEAGTLEKPQSWILKNAYCTVFDAWNCDCFDHFSHSYHSVGCHNRDKFDPPKFVSFVCQRVKSD</sequence>
<reference evidence="6" key="1">
    <citation type="submission" date="2021-07" db="EMBL/GenBank/DDBJ databases">
        <authorList>
            <person name="Branca A.L. A."/>
        </authorList>
    </citation>
    <scope>NUCLEOTIDE SEQUENCE</scope>
</reference>
<dbReference type="PANTHER" id="PTHR47700">
    <property type="entry name" value="V CHITINASE, PUTATIVE (AFU_ORTHOLOGUE AFUA_6G13720)-RELATED"/>
    <property type="match status" value="1"/>
</dbReference>
<feature type="region of interest" description="Disordered" evidence="3">
    <location>
        <begin position="196"/>
        <end position="233"/>
    </location>
</feature>
<evidence type="ECO:0000256" key="3">
    <source>
        <dbReference type="SAM" id="MobiDB-lite"/>
    </source>
</evidence>
<dbReference type="Gene3D" id="3.30.60.10">
    <property type="entry name" value="Endochitinase-like"/>
    <property type="match status" value="1"/>
</dbReference>
<feature type="compositionally biased region" description="Low complexity" evidence="3">
    <location>
        <begin position="205"/>
        <end position="217"/>
    </location>
</feature>
<dbReference type="SUPFAM" id="SSF54106">
    <property type="entry name" value="LysM domain"/>
    <property type="match status" value="1"/>
</dbReference>
<dbReference type="Proteomes" id="UP001152646">
    <property type="component" value="Unassembled WGS sequence"/>
</dbReference>
<keyword evidence="4" id="KW-0732">Signal</keyword>
<dbReference type="InterPro" id="IPR036861">
    <property type="entry name" value="Endochitinase-like_sf"/>
</dbReference>
<protein>
    <recommendedName>
        <fullName evidence="5">LysM domain-containing protein</fullName>
    </recommendedName>
</protein>
<dbReference type="SMART" id="SM00257">
    <property type="entry name" value="LysM"/>
    <property type="match status" value="1"/>
</dbReference>
<keyword evidence="2" id="KW-0843">Virulence</keyword>
<dbReference type="CDD" id="cd00035">
    <property type="entry name" value="ChtBD1"/>
    <property type="match status" value="1"/>
</dbReference>
<gene>
    <name evidence="6" type="ORF">PSALAMII_LOCUS3496</name>
</gene>
<proteinExistence type="predicted"/>
<dbReference type="Pfam" id="PF25139">
    <property type="entry name" value="LysM14_C"/>
    <property type="match status" value="1"/>
</dbReference>
<keyword evidence="1" id="KW-0147">Chitin-binding</keyword>
<dbReference type="PROSITE" id="PS51782">
    <property type="entry name" value="LYSM"/>
    <property type="match status" value="1"/>
</dbReference>
<dbReference type="InterPro" id="IPR057277">
    <property type="entry name" value="LysM_C"/>
</dbReference>
<evidence type="ECO:0000256" key="1">
    <source>
        <dbReference type="ARBA" id="ARBA00022669"/>
    </source>
</evidence>
<evidence type="ECO:0000256" key="4">
    <source>
        <dbReference type="SAM" id="SignalP"/>
    </source>
</evidence>
<feature type="domain" description="LysM" evidence="5">
    <location>
        <begin position="29"/>
        <end position="77"/>
    </location>
</feature>
<dbReference type="CDD" id="cd00118">
    <property type="entry name" value="LysM"/>
    <property type="match status" value="1"/>
</dbReference>
<dbReference type="InterPro" id="IPR053214">
    <property type="entry name" value="LysM12-like"/>
</dbReference>
<dbReference type="Gene3D" id="3.10.350.10">
    <property type="entry name" value="LysM domain"/>
    <property type="match status" value="1"/>
</dbReference>
<dbReference type="PANTHER" id="PTHR47700:SF2">
    <property type="entry name" value="CHITINASE"/>
    <property type="match status" value="1"/>
</dbReference>
<evidence type="ECO:0000313" key="7">
    <source>
        <dbReference type="Proteomes" id="UP001152646"/>
    </source>
</evidence>
<feature type="chain" id="PRO_5040751427" description="LysM domain-containing protein" evidence="4">
    <location>
        <begin position="19"/>
        <end position="369"/>
    </location>
</feature>
<evidence type="ECO:0000256" key="2">
    <source>
        <dbReference type="ARBA" id="ARBA00023026"/>
    </source>
</evidence>
<evidence type="ECO:0000313" key="6">
    <source>
        <dbReference type="EMBL" id="CAG8356354.1"/>
    </source>
</evidence>
<feature type="signal peptide" evidence="4">
    <location>
        <begin position="1"/>
        <end position="18"/>
    </location>
</feature>
<organism evidence="6 7">
    <name type="scientific">Penicillium salamii</name>
    <dbReference type="NCBI Taxonomy" id="1612424"/>
    <lineage>
        <taxon>Eukaryota</taxon>
        <taxon>Fungi</taxon>
        <taxon>Dikarya</taxon>
        <taxon>Ascomycota</taxon>
        <taxon>Pezizomycotina</taxon>
        <taxon>Eurotiomycetes</taxon>
        <taxon>Eurotiomycetidae</taxon>
        <taxon>Eurotiales</taxon>
        <taxon>Aspergillaceae</taxon>
        <taxon>Penicillium</taxon>
    </lineage>
</organism>
<name>A0A9W4IX55_9EURO</name>
<dbReference type="AlphaFoldDB" id="A0A9W4IX55"/>
<comment type="caution">
    <text evidence="6">The sequence shown here is derived from an EMBL/GenBank/DDBJ whole genome shotgun (WGS) entry which is preliminary data.</text>
</comment>
<dbReference type="InterPro" id="IPR018392">
    <property type="entry name" value="LysM"/>
</dbReference>
<dbReference type="GO" id="GO:0008061">
    <property type="term" value="F:chitin binding"/>
    <property type="evidence" value="ECO:0007669"/>
    <property type="project" value="UniProtKB-KW"/>
</dbReference>
<dbReference type="EMBL" id="CAJVPA010000122">
    <property type="protein sequence ID" value="CAG8356354.1"/>
    <property type="molecule type" value="Genomic_DNA"/>
</dbReference>